<evidence type="ECO:0000256" key="5">
    <source>
        <dbReference type="PROSITE-ProRule" id="PRU00205"/>
    </source>
</evidence>
<dbReference type="PANTHER" id="PTHR13439">
    <property type="entry name" value="CT120 PROTEIN"/>
    <property type="match status" value="1"/>
</dbReference>
<comment type="subcellular location">
    <subcellularLocation>
        <location evidence="1">Membrane</location>
        <topology evidence="1">Multi-pass membrane protein</topology>
    </subcellularLocation>
</comment>
<dbReference type="InterPro" id="IPR050846">
    <property type="entry name" value="TLCD"/>
</dbReference>
<evidence type="ECO:0000256" key="4">
    <source>
        <dbReference type="ARBA" id="ARBA00023136"/>
    </source>
</evidence>
<dbReference type="PROSITE" id="PS50922">
    <property type="entry name" value="TLC"/>
    <property type="match status" value="1"/>
</dbReference>
<keyword evidence="4 5" id="KW-0472">Membrane</keyword>
<reference evidence="8 9" key="1">
    <citation type="submission" date="2023-10" db="EMBL/GenBank/DDBJ databases">
        <title>Chromosome-scale genome assembly provides insights into flower coloration mechanisms of Canna indica.</title>
        <authorList>
            <person name="Li C."/>
        </authorList>
    </citation>
    <scope>NUCLEOTIDE SEQUENCE [LARGE SCALE GENOMIC DNA]</scope>
    <source>
        <tissue evidence="8">Flower</tissue>
    </source>
</reference>
<dbReference type="GO" id="GO:0005783">
    <property type="term" value="C:endoplasmic reticulum"/>
    <property type="evidence" value="ECO:0007669"/>
    <property type="project" value="TreeGrafter"/>
</dbReference>
<dbReference type="EMBL" id="CP136891">
    <property type="protein sequence ID" value="WOK95923.1"/>
    <property type="molecule type" value="Genomic_DNA"/>
</dbReference>
<feature type="transmembrane region" description="Helical" evidence="6">
    <location>
        <begin position="220"/>
        <end position="239"/>
    </location>
</feature>
<feature type="domain" description="TLC" evidence="7">
    <location>
        <begin position="208"/>
        <end position="412"/>
    </location>
</feature>
<evidence type="ECO:0000256" key="6">
    <source>
        <dbReference type="SAM" id="Phobius"/>
    </source>
</evidence>
<protein>
    <submittedName>
        <fullName evidence="8">Transmembrane protein 56 isoform X1</fullName>
    </submittedName>
</protein>
<accession>A0AAQ3JV46</accession>
<proteinExistence type="predicted"/>
<feature type="transmembrane region" description="Helical" evidence="6">
    <location>
        <begin position="309"/>
        <end position="330"/>
    </location>
</feature>
<dbReference type="Proteomes" id="UP001327560">
    <property type="component" value="Chromosome 2"/>
</dbReference>
<evidence type="ECO:0000259" key="7">
    <source>
        <dbReference type="PROSITE" id="PS50922"/>
    </source>
</evidence>
<organism evidence="8 9">
    <name type="scientific">Canna indica</name>
    <name type="common">Indian-shot</name>
    <dbReference type="NCBI Taxonomy" id="4628"/>
    <lineage>
        <taxon>Eukaryota</taxon>
        <taxon>Viridiplantae</taxon>
        <taxon>Streptophyta</taxon>
        <taxon>Embryophyta</taxon>
        <taxon>Tracheophyta</taxon>
        <taxon>Spermatophyta</taxon>
        <taxon>Magnoliopsida</taxon>
        <taxon>Liliopsida</taxon>
        <taxon>Zingiberales</taxon>
        <taxon>Cannaceae</taxon>
        <taxon>Canna</taxon>
    </lineage>
</organism>
<dbReference type="GO" id="GO:0016020">
    <property type="term" value="C:membrane"/>
    <property type="evidence" value="ECO:0007669"/>
    <property type="project" value="UniProtKB-SubCell"/>
</dbReference>
<dbReference type="AlphaFoldDB" id="A0AAQ3JV46"/>
<gene>
    <name evidence="8" type="ORF">Cni_G04630</name>
</gene>
<keyword evidence="3 6" id="KW-1133">Transmembrane helix</keyword>
<feature type="transmembrane region" description="Helical" evidence="6">
    <location>
        <begin position="342"/>
        <end position="367"/>
    </location>
</feature>
<dbReference type="Pfam" id="PF05678">
    <property type="entry name" value="VQ"/>
    <property type="match status" value="1"/>
</dbReference>
<feature type="transmembrane region" description="Helical" evidence="6">
    <location>
        <begin position="259"/>
        <end position="280"/>
    </location>
</feature>
<evidence type="ECO:0000313" key="8">
    <source>
        <dbReference type="EMBL" id="WOK95923.1"/>
    </source>
</evidence>
<dbReference type="InterPro" id="IPR006634">
    <property type="entry name" value="TLC-dom"/>
</dbReference>
<dbReference type="InterPro" id="IPR008889">
    <property type="entry name" value="VQ"/>
</dbReference>
<dbReference type="SMART" id="SM00724">
    <property type="entry name" value="TLC"/>
    <property type="match status" value="1"/>
</dbReference>
<dbReference type="PANTHER" id="PTHR13439:SF71">
    <property type="entry name" value="EXPRESSED PROTEIN"/>
    <property type="match status" value="1"/>
</dbReference>
<dbReference type="GO" id="GO:0055088">
    <property type="term" value="P:lipid homeostasis"/>
    <property type="evidence" value="ECO:0007669"/>
    <property type="project" value="TreeGrafter"/>
</dbReference>
<evidence type="ECO:0000256" key="1">
    <source>
        <dbReference type="ARBA" id="ARBA00004141"/>
    </source>
</evidence>
<keyword evidence="9" id="KW-1185">Reference proteome</keyword>
<keyword evidence="2 5" id="KW-0812">Transmembrane</keyword>
<evidence type="ECO:0000256" key="2">
    <source>
        <dbReference type="ARBA" id="ARBA00022692"/>
    </source>
</evidence>
<dbReference type="Pfam" id="PF03798">
    <property type="entry name" value="TRAM_LAG1_CLN8"/>
    <property type="match status" value="1"/>
</dbReference>
<name>A0AAQ3JV46_9LILI</name>
<feature type="transmembrane region" description="Helical" evidence="6">
    <location>
        <begin position="287"/>
        <end position="303"/>
    </location>
</feature>
<sequence length="415" mass="46196">MTNMADNYSALDPWTNFPDSAWMAEAFAPGGDALTHTLQVSLSSSPTALRRQIHVAPAPDGRLSKPKRRSRAAATQPLTTYIIADPDNFREMVQRITGLQGIEFAEAAPREPAALQQICLPTLDTSAPFLAPGWAGGSVGPASLRPAVTKFPTPDLGRSLLVKDYLLADSCIPYTSLLGGILLCKMAYHFTQLISSCYFKGYNSLTKIQQIDWNNRGMSSIHAIFITMMSFYLVCFSDLFSDSSINLPVTYRSSYLSTFGLGVSVGYFVTDLAMIIWAYPSLGGMEYVFHHMLSATAVAYTMLSGEGQFYTYLVLISEITTPGINLRWFLDTAGMKSSKAYLVNGVMVFFAWMVARILLFIYLFFHVYLHFDQVMQMHIFGYLLIIVVPSALAFMNMMWFGKILRGLRKTLNKAK</sequence>
<evidence type="ECO:0000256" key="3">
    <source>
        <dbReference type="ARBA" id="ARBA00022989"/>
    </source>
</evidence>
<feature type="transmembrane region" description="Helical" evidence="6">
    <location>
        <begin position="379"/>
        <end position="400"/>
    </location>
</feature>
<evidence type="ECO:0000313" key="9">
    <source>
        <dbReference type="Proteomes" id="UP001327560"/>
    </source>
</evidence>